<organism evidence="7 8">
    <name type="scientific">Nitrosomonas cryotolerans ATCC 49181</name>
    <dbReference type="NCBI Taxonomy" id="1131553"/>
    <lineage>
        <taxon>Bacteria</taxon>
        <taxon>Pseudomonadati</taxon>
        <taxon>Pseudomonadota</taxon>
        <taxon>Betaproteobacteria</taxon>
        <taxon>Nitrosomonadales</taxon>
        <taxon>Nitrosomonadaceae</taxon>
        <taxon>Nitrosomonas</taxon>
    </lineage>
</organism>
<gene>
    <name evidence="7" type="ORF">SAMN02743940_1904</name>
</gene>
<dbReference type="Pfam" id="PF00669">
    <property type="entry name" value="Flagellin_N"/>
    <property type="match status" value="1"/>
</dbReference>
<sequence length="402" mass="43215">MRVSTATIFDKGTNTLLQHQETLFRTQQQVSTGKRILTPADDPVGAVRALAITQADSLNTQYSANRDNAMSSLGLLENVLKEATTLIQSVHTTAITAGNPTLSDADRKSIGIELRGKLNALVGLANSRDGLGQFLFSGFQGDIKPFIQTKDGVQYNGDQGQRLIQVSETRQLAVNNSGVDIFERIKNGNGVFTTAADTDNKGSGIIDAGTIITPASLTGDNYEIIFTVEADATTYDILDTTTDAVLVTANPYTNGDTIQFDGMKLGINGVPANGDRFVVSPSTNQSLFKTINDLLDVVETPASIPSGETRLTNGLNAALQNINHGLDHILAVRASVGARLQEVDALRNMGDDLKIQFQQSLSQIQDVDYAEAISNLTQQKLYLEAAQKSFMTISNLSLFNLL</sequence>
<keyword evidence="4" id="KW-0975">Bacterial flagellum</keyword>
<dbReference type="Proteomes" id="UP000185062">
    <property type="component" value="Unassembled WGS sequence"/>
</dbReference>
<dbReference type="eggNOG" id="COG1344">
    <property type="taxonomic scope" value="Bacteria"/>
</dbReference>
<evidence type="ECO:0000256" key="4">
    <source>
        <dbReference type="ARBA" id="ARBA00023143"/>
    </source>
</evidence>
<dbReference type="RefSeq" id="WP_028460565.1">
    <property type="nucleotide sequence ID" value="NZ_FSRO01000001.1"/>
</dbReference>
<dbReference type="InterPro" id="IPR013384">
    <property type="entry name" value="Flagell_FlgL"/>
</dbReference>
<dbReference type="NCBIfam" id="TIGR02550">
    <property type="entry name" value="flagell_flgL"/>
    <property type="match status" value="1"/>
</dbReference>
<evidence type="ECO:0000256" key="3">
    <source>
        <dbReference type="ARBA" id="ARBA00005709"/>
    </source>
</evidence>
<evidence type="ECO:0000256" key="1">
    <source>
        <dbReference type="ARBA" id="ARBA00004365"/>
    </source>
</evidence>
<evidence type="ECO:0000256" key="2">
    <source>
        <dbReference type="ARBA" id="ARBA00004613"/>
    </source>
</evidence>
<evidence type="ECO:0000259" key="5">
    <source>
        <dbReference type="Pfam" id="PF00669"/>
    </source>
</evidence>
<reference evidence="7 8" key="1">
    <citation type="submission" date="2016-12" db="EMBL/GenBank/DDBJ databases">
        <authorList>
            <person name="Song W.-J."/>
            <person name="Kurnit D.M."/>
        </authorList>
    </citation>
    <scope>NUCLEOTIDE SEQUENCE [LARGE SCALE GENOMIC DNA]</scope>
    <source>
        <strain evidence="7 8">ATCC 49181</strain>
    </source>
</reference>
<feature type="domain" description="Flagellin N-terminal" evidence="5">
    <location>
        <begin position="11"/>
        <end position="139"/>
    </location>
</feature>
<protein>
    <submittedName>
        <fullName evidence="7">Flagellar hook-associated protein 3 FlgL</fullName>
    </submittedName>
</protein>
<dbReference type="InterPro" id="IPR001029">
    <property type="entry name" value="Flagellin_N"/>
</dbReference>
<evidence type="ECO:0000259" key="6">
    <source>
        <dbReference type="Pfam" id="PF21158"/>
    </source>
</evidence>
<keyword evidence="7" id="KW-0969">Cilium</keyword>
<dbReference type="InterPro" id="IPR001492">
    <property type="entry name" value="Flagellin"/>
</dbReference>
<dbReference type="STRING" id="44575.SAMN05216419_1001162"/>
<dbReference type="InterPro" id="IPR049119">
    <property type="entry name" value="FlgK_D2-like"/>
</dbReference>
<dbReference type="PANTHER" id="PTHR42792:SF1">
    <property type="entry name" value="FLAGELLAR HOOK-ASSOCIATED PROTEIN 3"/>
    <property type="match status" value="1"/>
</dbReference>
<evidence type="ECO:0000313" key="7">
    <source>
        <dbReference type="EMBL" id="SIO32912.1"/>
    </source>
</evidence>
<dbReference type="GO" id="GO:0071973">
    <property type="term" value="P:bacterial-type flagellum-dependent cell motility"/>
    <property type="evidence" value="ECO:0007669"/>
    <property type="project" value="InterPro"/>
</dbReference>
<dbReference type="GO" id="GO:0009424">
    <property type="term" value="C:bacterial-type flagellum hook"/>
    <property type="evidence" value="ECO:0007669"/>
    <property type="project" value="InterPro"/>
</dbReference>
<feature type="domain" description="Flagellar hook-associated protein 1 D2-like" evidence="6">
    <location>
        <begin position="217"/>
        <end position="281"/>
    </location>
</feature>
<name>A0A1N6ILK5_9PROT</name>
<dbReference type="GO" id="GO:0005576">
    <property type="term" value="C:extracellular region"/>
    <property type="evidence" value="ECO:0007669"/>
    <property type="project" value="UniProtKB-SubCell"/>
</dbReference>
<dbReference type="PANTHER" id="PTHR42792">
    <property type="entry name" value="FLAGELLIN"/>
    <property type="match status" value="1"/>
</dbReference>
<accession>A0A1N6ILK5</accession>
<proteinExistence type="inferred from homology"/>
<evidence type="ECO:0000313" key="8">
    <source>
        <dbReference type="Proteomes" id="UP000185062"/>
    </source>
</evidence>
<dbReference type="EMBL" id="FSRO01000001">
    <property type="protein sequence ID" value="SIO32912.1"/>
    <property type="molecule type" value="Genomic_DNA"/>
</dbReference>
<keyword evidence="7" id="KW-0282">Flagellum</keyword>
<comment type="subcellular location">
    <subcellularLocation>
        <location evidence="1">Bacterial flagellum</location>
    </subcellularLocation>
    <subcellularLocation>
        <location evidence="2">Secreted</location>
    </subcellularLocation>
</comment>
<dbReference type="GO" id="GO:0005198">
    <property type="term" value="F:structural molecule activity"/>
    <property type="evidence" value="ECO:0007669"/>
    <property type="project" value="InterPro"/>
</dbReference>
<dbReference type="AlphaFoldDB" id="A0A1N6ILK5"/>
<dbReference type="Gene3D" id="1.20.1330.10">
    <property type="entry name" value="f41 fragment of flagellin, N-terminal domain"/>
    <property type="match status" value="1"/>
</dbReference>
<dbReference type="Pfam" id="PF21158">
    <property type="entry name" value="flgK_1st_1"/>
    <property type="match status" value="1"/>
</dbReference>
<dbReference type="SUPFAM" id="SSF64518">
    <property type="entry name" value="Phase 1 flagellin"/>
    <property type="match status" value="1"/>
</dbReference>
<keyword evidence="7" id="KW-0966">Cell projection</keyword>
<keyword evidence="8" id="KW-1185">Reference proteome</keyword>
<comment type="similarity">
    <text evidence="3">Belongs to the bacterial flagellin family.</text>
</comment>